<evidence type="ECO:0000256" key="1">
    <source>
        <dbReference type="ARBA" id="ARBA00011073"/>
    </source>
</evidence>
<dbReference type="Gene3D" id="2.60.40.780">
    <property type="entry name" value="von Hippel-Lindau disease tumour suppressor, beta domain"/>
    <property type="match status" value="1"/>
</dbReference>
<dbReference type="PROSITE" id="PS00136">
    <property type="entry name" value="SUBTILASE_ASP"/>
    <property type="match status" value="1"/>
</dbReference>
<evidence type="ECO:0000259" key="9">
    <source>
        <dbReference type="Pfam" id="PF13946"/>
    </source>
</evidence>
<comment type="similarity">
    <text evidence="1 5 6">Belongs to the peptidase S8 family.</text>
</comment>
<protein>
    <submittedName>
        <fullName evidence="10">S8 family serine peptidase</fullName>
    </submittedName>
</protein>
<dbReference type="InterPro" id="IPR023827">
    <property type="entry name" value="Peptidase_S8_Asp-AS"/>
</dbReference>
<organism evidence="10 11">
    <name type="scientific">Massilia solisilvae</name>
    <dbReference type="NCBI Taxonomy" id="1811225"/>
    <lineage>
        <taxon>Bacteria</taxon>
        <taxon>Pseudomonadati</taxon>
        <taxon>Pseudomonadota</taxon>
        <taxon>Betaproteobacteria</taxon>
        <taxon>Burkholderiales</taxon>
        <taxon>Oxalobacteraceae</taxon>
        <taxon>Telluria group</taxon>
        <taxon>Massilia</taxon>
    </lineage>
</organism>
<evidence type="ECO:0000256" key="4">
    <source>
        <dbReference type="ARBA" id="ARBA00022825"/>
    </source>
</evidence>
<dbReference type="InterPro" id="IPR050131">
    <property type="entry name" value="Peptidase_S8_subtilisin-like"/>
</dbReference>
<evidence type="ECO:0000256" key="3">
    <source>
        <dbReference type="ARBA" id="ARBA00022801"/>
    </source>
</evidence>
<dbReference type="Pfam" id="PF01847">
    <property type="entry name" value="VHL"/>
    <property type="match status" value="1"/>
</dbReference>
<dbReference type="InterPro" id="IPR038255">
    <property type="entry name" value="PBS_linker_sf"/>
</dbReference>
<feature type="active site" description="Charge relay system" evidence="5">
    <location>
        <position position="214"/>
    </location>
</feature>
<dbReference type="InterPro" id="IPR037140">
    <property type="entry name" value="VHL_beta_dom_sf"/>
</dbReference>
<keyword evidence="4 5" id="KW-0720">Serine protease</keyword>
<evidence type="ECO:0000256" key="6">
    <source>
        <dbReference type="RuleBase" id="RU003355"/>
    </source>
</evidence>
<dbReference type="InterPro" id="IPR025282">
    <property type="entry name" value="DUF4214"/>
</dbReference>
<dbReference type="InterPro" id="IPR015500">
    <property type="entry name" value="Peptidase_S8_subtilisin-rel"/>
</dbReference>
<name>A0ABT2BL83_9BURK</name>
<accession>A0ABT2BL83</accession>
<evidence type="ECO:0000313" key="11">
    <source>
        <dbReference type="Proteomes" id="UP001205861"/>
    </source>
</evidence>
<dbReference type="InterPro" id="IPR024053">
    <property type="entry name" value="VHL_beta_dom"/>
</dbReference>
<dbReference type="Pfam" id="PF13946">
    <property type="entry name" value="DUF4214"/>
    <property type="match status" value="1"/>
</dbReference>
<dbReference type="InterPro" id="IPR036208">
    <property type="entry name" value="VHL_sf"/>
</dbReference>
<dbReference type="PROSITE" id="PS51892">
    <property type="entry name" value="SUBTILASE"/>
    <property type="match status" value="1"/>
</dbReference>
<dbReference type="PANTHER" id="PTHR43806">
    <property type="entry name" value="PEPTIDASE S8"/>
    <property type="match status" value="1"/>
</dbReference>
<feature type="active site" description="Charge relay system" evidence="5">
    <location>
        <position position="379"/>
    </location>
</feature>
<dbReference type="InterPro" id="IPR036852">
    <property type="entry name" value="Peptidase_S8/S53_dom_sf"/>
</dbReference>
<evidence type="ECO:0000256" key="5">
    <source>
        <dbReference type="PROSITE-ProRule" id="PRU01240"/>
    </source>
</evidence>
<gene>
    <name evidence="10" type="ORF">NX773_13985</name>
</gene>
<dbReference type="Proteomes" id="UP001205861">
    <property type="component" value="Unassembled WGS sequence"/>
</dbReference>
<dbReference type="SUPFAM" id="SSF49468">
    <property type="entry name" value="VHL"/>
    <property type="match status" value="1"/>
</dbReference>
<feature type="domain" description="von Hippel-Lindau disease tumour suppressor beta" evidence="8">
    <location>
        <begin position="21"/>
        <end position="75"/>
    </location>
</feature>
<dbReference type="EMBL" id="JANUGV010000003">
    <property type="protein sequence ID" value="MCS0609276.1"/>
    <property type="molecule type" value="Genomic_DNA"/>
</dbReference>
<dbReference type="Gene3D" id="1.10.3130.20">
    <property type="entry name" value="Phycobilisome linker domain"/>
    <property type="match status" value="1"/>
</dbReference>
<evidence type="ECO:0000313" key="10">
    <source>
        <dbReference type="EMBL" id="MCS0609276.1"/>
    </source>
</evidence>
<evidence type="ECO:0000259" key="7">
    <source>
        <dbReference type="Pfam" id="PF00082"/>
    </source>
</evidence>
<feature type="domain" description="DUF4214" evidence="9">
    <location>
        <begin position="544"/>
        <end position="614"/>
    </location>
</feature>
<proteinExistence type="inferred from homology"/>
<dbReference type="Pfam" id="PF00082">
    <property type="entry name" value="Peptidase_S8"/>
    <property type="match status" value="1"/>
</dbReference>
<dbReference type="RefSeq" id="WP_258856934.1">
    <property type="nucleotide sequence ID" value="NZ_JANUGV010000003.1"/>
</dbReference>
<evidence type="ECO:0000256" key="2">
    <source>
        <dbReference type="ARBA" id="ARBA00022670"/>
    </source>
</evidence>
<reference evidence="10 11" key="1">
    <citation type="submission" date="2022-08" db="EMBL/GenBank/DDBJ databases">
        <title>Reclassification of Massilia species as members of the genera Telluria, Duganella, Pseudoduganella, Mokoshia gen. nov. and Zemynaea gen. nov. using orthogonal and non-orthogonal genome-based approaches.</title>
        <authorList>
            <person name="Bowman J.P."/>
        </authorList>
    </citation>
    <scope>NUCLEOTIDE SEQUENCE [LARGE SCALE GENOMIC DNA]</scope>
    <source>
        <strain evidence="10 11">JCM 31607</strain>
    </source>
</reference>
<dbReference type="InterPro" id="IPR000209">
    <property type="entry name" value="Peptidase_S8/S53_dom"/>
</dbReference>
<dbReference type="PROSITE" id="PS00138">
    <property type="entry name" value="SUBTILASE_SER"/>
    <property type="match status" value="1"/>
</dbReference>
<feature type="domain" description="Peptidase S8/S53" evidence="7">
    <location>
        <begin position="169"/>
        <end position="412"/>
    </location>
</feature>
<dbReference type="PRINTS" id="PR00723">
    <property type="entry name" value="SUBTILISIN"/>
</dbReference>
<comment type="caution">
    <text evidence="10">The sequence shown here is derived from an EMBL/GenBank/DDBJ whole genome shotgun (WGS) entry which is preliminary data.</text>
</comment>
<sequence length="630" mass="64517">MTASAGSASLNFQPLTASILSTDSGSPSQFTLANHSTQVLQVFWIDRAGAEQLYGEVQPGASFNQPTFSSHAWEIKSKDGAIGFKFFPTVAGAIDVTGSGTPGFTDFSERIIHTAQGDWSTAEGYGVINVAKSLGVPDLGYTLPLNAQGNNLALDVISASSAWTAGITGKGVKVAVIDSGIASNSEVNANIVGGYDFFDNDTNPAPDNGNYRDHSLGVAAIIAASHAPHAGQDAMGVAPDAQLLNVRVGSSNGSPSTNIASGIRWAVDQGAKVICMPLQNNSASPDPVVADAVHYAYQHNVLTVIIGGNFSTYGATGLALIAKTGEALAVGNLDAMAATPFQSSNTPGATPFPWVMASSSGYLPNADGGYTYRADGGTSFAGPYVAGLAALLFQQSPNATVKDIIAKIIGGASISASAATAAAASGQTGTAMADRFVSTAANDSIDGKGGLDTVVFLGPRANYSIAQSGGQATVTDLTGKDGVDTLAGIERLAFTDKNVALDINGDAGQVYRLYQAAFGREPDEGGLGYWINAKDGGMALVDIARQFMASKEAVDLYGASPSAEALVNSVYQNVLHRAPDQAGHDFWVDTMSRGLNSPATLVTAFSDSTENIANAAAIIGNGFAYTPLHG</sequence>
<keyword evidence="11" id="KW-1185">Reference proteome</keyword>
<dbReference type="PANTHER" id="PTHR43806:SF11">
    <property type="entry name" value="CEREVISIN-RELATED"/>
    <property type="match status" value="1"/>
</dbReference>
<feature type="active site" description="Charge relay system" evidence="5">
    <location>
        <position position="178"/>
    </location>
</feature>
<keyword evidence="2 5" id="KW-0645">Protease</keyword>
<dbReference type="InterPro" id="IPR023828">
    <property type="entry name" value="Peptidase_S8_Ser-AS"/>
</dbReference>
<evidence type="ECO:0000259" key="8">
    <source>
        <dbReference type="Pfam" id="PF01847"/>
    </source>
</evidence>
<dbReference type="SUPFAM" id="SSF52743">
    <property type="entry name" value="Subtilisin-like"/>
    <property type="match status" value="1"/>
</dbReference>
<keyword evidence="3 5" id="KW-0378">Hydrolase</keyword>
<dbReference type="Gene3D" id="3.40.50.200">
    <property type="entry name" value="Peptidase S8/S53 domain"/>
    <property type="match status" value="1"/>
</dbReference>